<organism evidence="1 2">
    <name type="scientific">Xaviernesmea rhizosphaerae</name>
    <dbReference type="NCBI Taxonomy" id="1672749"/>
    <lineage>
        <taxon>Bacteria</taxon>
        <taxon>Pseudomonadati</taxon>
        <taxon>Pseudomonadota</taxon>
        <taxon>Alphaproteobacteria</taxon>
        <taxon>Hyphomicrobiales</taxon>
        <taxon>Rhizobiaceae</taxon>
        <taxon>Rhizobium/Agrobacterium group</taxon>
        <taxon>Xaviernesmea</taxon>
    </lineage>
</organism>
<gene>
    <name evidence="1" type="ORF">BTR14_17305</name>
</gene>
<dbReference type="EMBL" id="MSPX01000016">
    <property type="protein sequence ID" value="OQP85113.1"/>
    <property type="molecule type" value="Genomic_DNA"/>
</dbReference>
<evidence type="ECO:0008006" key="3">
    <source>
        <dbReference type="Google" id="ProtNLM"/>
    </source>
</evidence>
<dbReference type="Pfam" id="PF11367">
    <property type="entry name" value="Tail_completion_gp17"/>
    <property type="match status" value="1"/>
</dbReference>
<evidence type="ECO:0000313" key="1">
    <source>
        <dbReference type="EMBL" id="OQP85113.1"/>
    </source>
</evidence>
<evidence type="ECO:0000313" key="2">
    <source>
        <dbReference type="Proteomes" id="UP000192652"/>
    </source>
</evidence>
<comment type="caution">
    <text evidence="1">The sequence shown here is derived from an EMBL/GenBank/DDBJ whole genome shotgun (WGS) entry which is preliminary data.</text>
</comment>
<dbReference type="Gene3D" id="3.30.2000.30">
    <property type="match status" value="1"/>
</dbReference>
<dbReference type="RefSeq" id="WP_081177058.1">
    <property type="nucleotide sequence ID" value="NZ_MSPX01000016.1"/>
</dbReference>
<dbReference type="InterPro" id="IPR053745">
    <property type="entry name" value="Viral_Tail_Comp_sf"/>
</dbReference>
<dbReference type="Proteomes" id="UP000192652">
    <property type="component" value="Unassembled WGS sequence"/>
</dbReference>
<reference evidence="1 2" key="1">
    <citation type="journal article" date="2017" name="Antonie Van Leeuwenhoek">
        <title>Rhizobium rhizosphaerae sp. nov., a novel species isolated from rice rhizosphere.</title>
        <authorList>
            <person name="Zhao J.J."/>
            <person name="Zhang J."/>
            <person name="Zhang R.J."/>
            <person name="Zhang C.W."/>
            <person name="Yin H.Q."/>
            <person name="Zhang X.X."/>
        </authorList>
    </citation>
    <scope>NUCLEOTIDE SEQUENCE [LARGE SCALE GENOMIC DNA]</scope>
    <source>
        <strain evidence="1 2">RD15</strain>
    </source>
</reference>
<sequence length="135" mass="14394">MSAAGPLQAALVAYLSADAPLTALIGAHGICDRLVPATTPRPYLRILDIDSRDISGDLMPLWEHGLRLLVVGPEGGHRVVEAVAARLRLLLDNAALTLNGHHLASLACQSCRIRRDETLKGHVAELTLRAVTEPA</sequence>
<protein>
    <recommendedName>
        <fullName evidence="3">DUF3168 domain-containing protein</fullName>
    </recommendedName>
</protein>
<accession>A0ABX3P9K8</accession>
<proteinExistence type="predicted"/>
<keyword evidence="2" id="KW-1185">Reference proteome</keyword>
<name>A0ABX3P9K8_9HYPH</name>
<dbReference type="InterPro" id="IPR021508">
    <property type="entry name" value="Gp17-like"/>
</dbReference>